<dbReference type="Gene3D" id="3.40.630.30">
    <property type="match status" value="1"/>
</dbReference>
<dbReference type="CDD" id="cd04301">
    <property type="entry name" value="NAT_SF"/>
    <property type="match status" value="1"/>
</dbReference>
<evidence type="ECO:0000256" key="2">
    <source>
        <dbReference type="ARBA" id="ARBA00023315"/>
    </source>
</evidence>
<dbReference type="Proteomes" id="UP000632222">
    <property type="component" value="Unassembled WGS sequence"/>
</dbReference>
<dbReference type="InterPro" id="IPR050832">
    <property type="entry name" value="Bact_Acetyltransf"/>
</dbReference>
<dbReference type="Pfam" id="PF00583">
    <property type="entry name" value="Acetyltransf_1"/>
    <property type="match status" value="1"/>
</dbReference>
<dbReference type="SUPFAM" id="SSF55729">
    <property type="entry name" value="Acyl-CoA N-acyltransferases (Nat)"/>
    <property type="match status" value="1"/>
</dbReference>
<sequence>MHTEAMNLWPEPAQPLDAPELLALQRLCFQSESDLLGGLPIPPLMQSLESLQTDLQQQTVLVLRSGDQLIGSVRAHQQNHTCHVGRLMVHPSHQGKGLGQLLMQHIEEKFAGVQRYELFTAKVSVGNIRLYQKLGYQIFLERETPQAVCLVYLEKHNKKHNP</sequence>
<feature type="domain" description="N-acetyltransferase" evidence="3">
    <location>
        <begin position="6"/>
        <end position="158"/>
    </location>
</feature>
<organism evidence="4 5">
    <name type="scientific">Deinococcus roseus</name>
    <dbReference type="NCBI Taxonomy" id="392414"/>
    <lineage>
        <taxon>Bacteria</taxon>
        <taxon>Thermotogati</taxon>
        <taxon>Deinococcota</taxon>
        <taxon>Deinococci</taxon>
        <taxon>Deinococcales</taxon>
        <taxon>Deinococcaceae</taxon>
        <taxon>Deinococcus</taxon>
    </lineage>
</organism>
<evidence type="ECO:0000313" key="4">
    <source>
        <dbReference type="EMBL" id="GGJ27783.1"/>
    </source>
</evidence>
<accession>A0ABQ2CYT2</accession>
<evidence type="ECO:0000259" key="3">
    <source>
        <dbReference type="PROSITE" id="PS51186"/>
    </source>
</evidence>
<evidence type="ECO:0000313" key="5">
    <source>
        <dbReference type="Proteomes" id="UP000632222"/>
    </source>
</evidence>
<protein>
    <submittedName>
        <fullName evidence="4">N-acetyltransferase</fullName>
    </submittedName>
</protein>
<evidence type="ECO:0000256" key="1">
    <source>
        <dbReference type="ARBA" id="ARBA00022679"/>
    </source>
</evidence>
<dbReference type="InterPro" id="IPR000182">
    <property type="entry name" value="GNAT_dom"/>
</dbReference>
<proteinExistence type="predicted"/>
<dbReference type="PROSITE" id="PS51186">
    <property type="entry name" value="GNAT"/>
    <property type="match status" value="1"/>
</dbReference>
<dbReference type="PANTHER" id="PTHR43877">
    <property type="entry name" value="AMINOALKYLPHOSPHONATE N-ACETYLTRANSFERASE-RELATED-RELATED"/>
    <property type="match status" value="1"/>
</dbReference>
<keyword evidence="2" id="KW-0012">Acyltransferase</keyword>
<comment type="caution">
    <text evidence="4">The sequence shown here is derived from an EMBL/GenBank/DDBJ whole genome shotgun (WGS) entry which is preliminary data.</text>
</comment>
<keyword evidence="1" id="KW-0808">Transferase</keyword>
<name>A0ABQ2CYT2_9DEIO</name>
<reference evidence="5" key="1">
    <citation type="journal article" date="2019" name="Int. J. Syst. Evol. Microbiol.">
        <title>The Global Catalogue of Microorganisms (GCM) 10K type strain sequencing project: providing services to taxonomists for standard genome sequencing and annotation.</title>
        <authorList>
            <consortium name="The Broad Institute Genomics Platform"/>
            <consortium name="The Broad Institute Genome Sequencing Center for Infectious Disease"/>
            <person name="Wu L."/>
            <person name="Ma J."/>
        </authorList>
    </citation>
    <scope>NUCLEOTIDE SEQUENCE [LARGE SCALE GENOMIC DNA]</scope>
    <source>
        <strain evidence="5">JCM 14370</strain>
    </source>
</reference>
<gene>
    <name evidence="4" type="ORF">GCM10008938_12310</name>
</gene>
<keyword evidence="5" id="KW-1185">Reference proteome</keyword>
<dbReference type="EMBL" id="BMOD01000003">
    <property type="protein sequence ID" value="GGJ27783.1"/>
    <property type="molecule type" value="Genomic_DNA"/>
</dbReference>
<dbReference type="InterPro" id="IPR016181">
    <property type="entry name" value="Acyl_CoA_acyltransferase"/>
</dbReference>